<dbReference type="Pfam" id="PF14200">
    <property type="entry name" value="RicinB_lectin_2"/>
    <property type="match status" value="1"/>
</dbReference>
<dbReference type="EMBL" id="JAACJO010000042">
    <property type="protein sequence ID" value="KAF5345645.1"/>
    <property type="molecule type" value="Genomic_DNA"/>
</dbReference>
<comment type="caution">
    <text evidence="2">The sequence shown here is derived from an EMBL/GenBank/DDBJ whole genome shotgun (WGS) entry which is preliminary data.</text>
</comment>
<dbReference type="CDD" id="cd23422">
    <property type="entry name" value="beta-trefoil_Ricin_MPL_CNL"/>
    <property type="match status" value="1"/>
</dbReference>
<feature type="domain" description="Ricin B lectin" evidence="1">
    <location>
        <begin position="6"/>
        <end position="77"/>
    </location>
</feature>
<protein>
    <recommendedName>
        <fullName evidence="1">Ricin B lectin domain-containing protein</fullName>
    </recommendedName>
</protein>
<dbReference type="AlphaFoldDB" id="A0A8H5CPT7"/>
<evidence type="ECO:0000259" key="1">
    <source>
        <dbReference type="Pfam" id="PF14200"/>
    </source>
</evidence>
<gene>
    <name evidence="2" type="ORF">D9756_011236</name>
</gene>
<dbReference type="InterPro" id="IPR000772">
    <property type="entry name" value="Ricin_B_lectin"/>
</dbReference>
<name>A0A8H5CPT7_9AGAR</name>
<proteinExistence type="predicted"/>
<dbReference type="Proteomes" id="UP000559027">
    <property type="component" value="Unassembled WGS sequence"/>
</dbReference>
<dbReference type="OrthoDB" id="2131701at2759"/>
<dbReference type="InterPro" id="IPR035992">
    <property type="entry name" value="Ricin_B-like_lectins"/>
</dbReference>
<dbReference type="SUPFAM" id="SSF50370">
    <property type="entry name" value="Ricin B-like lectins"/>
    <property type="match status" value="1"/>
</dbReference>
<reference evidence="2 3" key="1">
    <citation type="journal article" date="2020" name="ISME J.">
        <title>Uncovering the hidden diversity of litter-decomposition mechanisms in mushroom-forming fungi.</title>
        <authorList>
            <person name="Floudas D."/>
            <person name="Bentzer J."/>
            <person name="Ahren D."/>
            <person name="Johansson T."/>
            <person name="Persson P."/>
            <person name="Tunlid A."/>
        </authorList>
    </citation>
    <scope>NUCLEOTIDE SEQUENCE [LARGE SCALE GENOMIC DNA]</scope>
    <source>
        <strain evidence="2 3">CBS 146.42</strain>
    </source>
</reference>
<organism evidence="2 3">
    <name type="scientific">Leucocoprinus leucothites</name>
    <dbReference type="NCBI Taxonomy" id="201217"/>
    <lineage>
        <taxon>Eukaryota</taxon>
        <taxon>Fungi</taxon>
        <taxon>Dikarya</taxon>
        <taxon>Basidiomycota</taxon>
        <taxon>Agaricomycotina</taxon>
        <taxon>Agaricomycetes</taxon>
        <taxon>Agaricomycetidae</taxon>
        <taxon>Agaricales</taxon>
        <taxon>Agaricineae</taxon>
        <taxon>Agaricaceae</taxon>
        <taxon>Leucocoprinus</taxon>
    </lineage>
</organism>
<dbReference type="Gene3D" id="2.80.10.50">
    <property type="match status" value="1"/>
</dbReference>
<sequence>MSQVTSGQTYRITNVRSGTVVDLSGVDNHTIIGYPYHSGRNQQWTFEWTGHSWTIRSVSSGQYLGVNGTNYADGTGLVATSTPFEWDIWHDEADQNTFRWEKAAFPPISANEQFDGVCQPLFRHVDTMLLDHIRVIFD</sequence>
<keyword evidence="3" id="KW-1185">Reference proteome</keyword>
<evidence type="ECO:0000313" key="3">
    <source>
        <dbReference type="Proteomes" id="UP000559027"/>
    </source>
</evidence>
<evidence type="ECO:0000313" key="2">
    <source>
        <dbReference type="EMBL" id="KAF5345645.1"/>
    </source>
</evidence>
<accession>A0A8H5CPT7</accession>